<dbReference type="EMBL" id="JAUNZN010000009">
    <property type="protein sequence ID" value="KAK4815714.1"/>
    <property type="molecule type" value="Genomic_DNA"/>
</dbReference>
<name>A0AAN7MY09_MYCAM</name>
<gene>
    <name evidence="1" type="ORF">QYF61_006752</name>
</gene>
<reference evidence="1 2" key="1">
    <citation type="journal article" date="2023" name="J. Hered.">
        <title>Chromosome-level genome of the wood stork (Mycteria americana) provides insight into avian chromosome evolution.</title>
        <authorList>
            <person name="Flamio R. Jr."/>
            <person name="Ramstad K.M."/>
        </authorList>
    </citation>
    <scope>NUCLEOTIDE SEQUENCE [LARGE SCALE GENOMIC DNA]</scope>
    <source>
        <strain evidence="1">JAX WOST 10</strain>
    </source>
</reference>
<dbReference type="Proteomes" id="UP001333110">
    <property type="component" value="Unassembled WGS sequence"/>
</dbReference>
<dbReference type="AlphaFoldDB" id="A0AAN7MY09"/>
<keyword evidence="2" id="KW-1185">Reference proteome</keyword>
<dbReference type="PANTHER" id="PTHR33332">
    <property type="entry name" value="REVERSE TRANSCRIPTASE DOMAIN-CONTAINING PROTEIN"/>
    <property type="match status" value="1"/>
</dbReference>
<protein>
    <submittedName>
        <fullName evidence="1">Uncharacterized protein</fullName>
    </submittedName>
</protein>
<organism evidence="1 2">
    <name type="scientific">Mycteria americana</name>
    <name type="common">Wood stork</name>
    <dbReference type="NCBI Taxonomy" id="33587"/>
    <lineage>
        <taxon>Eukaryota</taxon>
        <taxon>Metazoa</taxon>
        <taxon>Chordata</taxon>
        <taxon>Craniata</taxon>
        <taxon>Vertebrata</taxon>
        <taxon>Euteleostomi</taxon>
        <taxon>Archelosauria</taxon>
        <taxon>Archosauria</taxon>
        <taxon>Dinosauria</taxon>
        <taxon>Saurischia</taxon>
        <taxon>Theropoda</taxon>
        <taxon>Coelurosauria</taxon>
        <taxon>Aves</taxon>
        <taxon>Neognathae</taxon>
        <taxon>Neoaves</taxon>
        <taxon>Aequornithes</taxon>
        <taxon>Ciconiiformes</taxon>
        <taxon>Ciconiidae</taxon>
        <taxon>Mycteria</taxon>
    </lineage>
</organism>
<evidence type="ECO:0000313" key="1">
    <source>
        <dbReference type="EMBL" id="KAK4815714.1"/>
    </source>
</evidence>
<evidence type="ECO:0000313" key="2">
    <source>
        <dbReference type="Proteomes" id="UP001333110"/>
    </source>
</evidence>
<comment type="caution">
    <text evidence="1">The sequence shown here is derived from an EMBL/GenBank/DDBJ whole genome shotgun (WGS) entry which is preliminary data.</text>
</comment>
<accession>A0AAN7MY09</accession>
<sequence length="115" mass="13189">MSQQRALVAKASSLLGCIKKRLASRSREVIIFLFSALERPHLECCVQFWAPQYKKDTDLLEQIQQRTTKMIKGLFIGIIMNTTSYVYDILPNYKVDLRLLLSTHVSCDLVPSALR</sequence>
<proteinExistence type="predicted"/>